<accession>A0A8D3XZY3</accession>
<keyword evidence="6" id="KW-1185">Reference proteome</keyword>
<dbReference type="Proteomes" id="UP000031271">
    <property type="component" value="Chromosome"/>
</dbReference>
<evidence type="ECO:0000256" key="1">
    <source>
        <dbReference type="SAM" id="Coils"/>
    </source>
</evidence>
<dbReference type="KEGG" id="pbm:CL52_06715"/>
<evidence type="ECO:0000313" key="5">
    <source>
        <dbReference type="Proteomes" id="UP000031271"/>
    </source>
</evidence>
<keyword evidence="1" id="KW-0175">Coiled coil</keyword>
<evidence type="ECO:0000313" key="4">
    <source>
        <dbReference type="EMBL" id="SDM36529.1"/>
    </source>
</evidence>
<proteinExistence type="predicted"/>
<name>A0A8D3XZY3_9GAMM</name>
<sequence>MDVRSILLGALMLGAAVGASAQDAATDDSAWQKHWQQMQEYRQAWRQAKTPEERMKLREQHWRSMQSGAGMMGGCPLGGPGAGGMGMQGGAGMGPGAFGGAPTKEVLDMRIQRMEQLLEQMRSHRQMLDKQ</sequence>
<dbReference type="EMBL" id="FNHO01000004">
    <property type="protein sequence ID" value="SDM36529.1"/>
    <property type="molecule type" value="Genomic_DNA"/>
</dbReference>
<organism evidence="3 5">
    <name type="scientific">Stutzerimonas balearica DSM 6083</name>
    <dbReference type="NCBI Taxonomy" id="1123016"/>
    <lineage>
        <taxon>Bacteria</taxon>
        <taxon>Pseudomonadati</taxon>
        <taxon>Pseudomonadota</taxon>
        <taxon>Gammaproteobacteria</taxon>
        <taxon>Pseudomonadales</taxon>
        <taxon>Pseudomonadaceae</taxon>
        <taxon>Stutzerimonas</taxon>
    </lineage>
</organism>
<keyword evidence="2" id="KW-0732">Signal</keyword>
<dbReference type="EMBL" id="CP007511">
    <property type="protein sequence ID" value="AJE14751.1"/>
    <property type="molecule type" value="Genomic_DNA"/>
</dbReference>
<feature type="coiled-coil region" evidence="1">
    <location>
        <begin position="104"/>
        <end position="131"/>
    </location>
</feature>
<dbReference type="Proteomes" id="UP000182276">
    <property type="component" value="Unassembled WGS sequence"/>
</dbReference>
<reference evidence="4 6" key="2">
    <citation type="submission" date="2016-10" db="EMBL/GenBank/DDBJ databases">
        <authorList>
            <person name="Varghese N."/>
            <person name="Submissions S."/>
        </authorList>
    </citation>
    <scope>NUCLEOTIDE SEQUENCE [LARGE SCALE GENOMIC DNA]</scope>
    <source>
        <strain evidence="4 6">DSM 6083</strain>
    </source>
</reference>
<evidence type="ECO:0000313" key="6">
    <source>
        <dbReference type="Proteomes" id="UP000182276"/>
    </source>
</evidence>
<feature type="signal peptide" evidence="2">
    <location>
        <begin position="1"/>
        <end position="21"/>
    </location>
</feature>
<evidence type="ECO:0000313" key="3">
    <source>
        <dbReference type="EMBL" id="AJE14751.1"/>
    </source>
</evidence>
<feature type="chain" id="PRO_5034736043" evidence="2">
    <location>
        <begin position="22"/>
        <end position="131"/>
    </location>
</feature>
<dbReference type="GeneID" id="77259608"/>
<gene>
    <name evidence="3" type="ORF">CL52_06715</name>
    <name evidence="4" type="ORF">SAMN05660875_104226</name>
</gene>
<reference evidence="3 5" key="3">
    <citation type="journal article" name="Genome Announc.">
        <title>Complete Genome Sequence of Pseudomonas balearica DSM 6083T.</title>
        <authorList>
            <person name="Bennasar-Figueras A."/>
            <person name="Salva-Serra F."/>
            <person name="Jaen-Luchoro D."/>
            <person name="Segui C."/>
            <person name="Aliaga F."/>
            <person name="Busquets A."/>
            <person name="Gomila M."/>
            <person name="Moore E.R."/>
            <person name="Lalucat J."/>
        </authorList>
    </citation>
    <scope>NUCLEOTIDE SEQUENCE [LARGE SCALE GENOMIC DNA]</scope>
    <source>
        <strain evidence="5">DSM 6083</strain>
        <strain evidence="3">DSM6083</strain>
    </source>
</reference>
<protein>
    <submittedName>
        <fullName evidence="3">Uncharacterized protein</fullName>
    </submittedName>
</protein>
<dbReference type="AlphaFoldDB" id="A0A8D3XZY3"/>
<reference evidence="5" key="1">
    <citation type="submission" date="2014-03" db="EMBL/GenBank/DDBJ databases">
        <title>Complete genome of Pseudomonas balearica DSM 6083T, a sewage water isolate from an enrichment with 2-methylnaphthalene.</title>
        <authorList>
            <person name="Salva-Serra F."/>
            <person name="Jaen-Luchoro D."/>
            <person name="Busquets A."/>
            <person name="Pena A."/>
            <person name="Gomila M."/>
            <person name="Bosch R."/>
            <person name="Nogales B."/>
            <person name="Garcia-Valdes E."/>
            <person name="Lalucat J."/>
            <person name="Bennasar A."/>
        </authorList>
    </citation>
    <scope>NUCLEOTIDE SEQUENCE [LARGE SCALE GENOMIC DNA]</scope>
    <source>
        <strain evidence="5">DSM 6083</strain>
    </source>
</reference>
<evidence type="ECO:0000256" key="2">
    <source>
        <dbReference type="SAM" id="SignalP"/>
    </source>
</evidence>
<dbReference type="RefSeq" id="WP_041106282.1">
    <property type="nucleotide sequence ID" value="NZ_CP007511.1"/>
</dbReference>